<evidence type="ECO:0000313" key="3">
    <source>
        <dbReference type="Proteomes" id="UP001187315"/>
    </source>
</evidence>
<dbReference type="Proteomes" id="UP001187315">
    <property type="component" value="Unassembled WGS sequence"/>
</dbReference>
<evidence type="ECO:0000256" key="1">
    <source>
        <dbReference type="SAM" id="MobiDB-lite"/>
    </source>
</evidence>
<evidence type="ECO:0000313" key="2">
    <source>
        <dbReference type="EMBL" id="KAK2869011.1"/>
    </source>
</evidence>
<comment type="caution">
    <text evidence="2">The sequence shown here is derived from an EMBL/GenBank/DDBJ whole genome shotgun (WGS) entry which is preliminary data.</text>
</comment>
<keyword evidence="3" id="KW-1185">Reference proteome</keyword>
<reference evidence="2" key="1">
    <citation type="submission" date="2023-08" db="EMBL/GenBank/DDBJ databases">
        <title>Pelteobagrus vachellii genome.</title>
        <authorList>
            <person name="Liu H."/>
        </authorList>
    </citation>
    <scope>NUCLEOTIDE SEQUENCE</scope>
    <source>
        <strain evidence="2">PRFRI_2022a</strain>
        <tissue evidence="2">Muscle</tissue>
    </source>
</reference>
<dbReference type="PANTHER" id="PTHR34828:SF1">
    <property type="entry name" value="TESTIS-EXPRESSED PROTEIN 45"/>
    <property type="match status" value="1"/>
</dbReference>
<protein>
    <submittedName>
        <fullName evidence="2">Uncharacterized protein</fullName>
    </submittedName>
</protein>
<dbReference type="PANTHER" id="PTHR34828">
    <property type="entry name" value="TESTIS-EXPRESSED PROTEIN 45"/>
    <property type="match status" value="1"/>
</dbReference>
<dbReference type="AlphaFoldDB" id="A0AA88P009"/>
<dbReference type="EMBL" id="JAVHJS010000001">
    <property type="protein sequence ID" value="KAK2869011.1"/>
    <property type="molecule type" value="Genomic_DNA"/>
</dbReference>
<organism evidence="2 3">
    <name type="scientific">Tachysurus vachellii</name>
    <name type="common">Darkbarbel catfish</name>
    <name type="synonym">Pelteobagrus vachellii</name>
    <dbReference type="NCBI Taxonomy" id="175792"/>
    <lineage>
        <taxon>Eukaryota</taxon>
        <taxon>Metazoa</taxon>
        <taxon>Chordata</taxon>
        <taxon>Craniata</taxon>
        <taxon>Vertebrata</taxon>
        <taxon>Euteleostomi</taxon>
        <taxon>Actinopterygii</taxon>
        <taxon>Neopterygii</taxon>
        <taxon>Teleostei</taxon>
        <taxon>Ostariophysi</taxon>
        <taxon>Siluriformes</taxon>
        <taxon>Bagridae</taxon>
        <taxon>Tachysurus</taxon>
    </lineage>
</organism>
<accession>A0AA88P009</accession>
<dbReference type="InterPro" id="IPR028001">
    <property type="entry name" value="SAXO5"/>
</dbReference>
<feature type="compositionally biased region" description="Basic and acidic residues" evidence="1">
    <location>
        <begin position="31"/>
        <end position="40"/>
    </location>
</feature>
<gene>
    <name evidence="2" type="ORF">Q7C36_000882</name>
</gene>
<proteinExistence type="predicted"/>
<feature type="region of interest" description="Disordered" evidence="1">
    <location>
        <begin position="137"/>
        <end position="165"/>
    </location>
</feature>
<name>A0AA88P009_TACVA</name>
<feature type="region of interest" description="Disordered" evidence="1">
    <location>
        <begin position="21"/>
        <end position="46"/>
    </location>
</feature>
<sequence length="263" mass="30440">MHSDQRYKDFHSTQAESFQHLPMLSAVPRPVNDKPPETTQRESYVSHKVSPVVKADRKHQCQCSTRNYRRQTILILQLLFQYRWSSPLPTTETQFLSFLVMGDKNKISESETTYSASFHYTGAQRYPVHIQNVTLSSIPRGDMGTKHNQERSTASTNRVRMDSPGLRTKSNVEFGSLHMAGMFYSTTAQESYTHKYVTRVKPRIYPSGRVLADQEAGSAVTTVQSDYVQLTCRRRMQYSQYHIAPSRSIYYFKNYYCVTETEI</sequence>